<evidence type="ECO:0000256" key="4">
    <source>
        <dbReference type="ARBA" id="ARBA00023054"/>
    </source>
</evidence>
<dbReference type="InterPro" id="IPR058625">
    <property type="entry name" value="MdtA-like_BSH"/>
</dbReference>
<keyword evidence="4 5" id="KW-0175">Coiled coil</keyword>
<keyword evidence="3" id="KW-0813">Transport</keyword>
<gene>
    <name evidence="9" type="ORF">EHV23_04120</name>
</gene>
<dbReference type="Pfam" id="PF25917">
    <property type="entry name" value="BSH_RND"/>
    <property type="match status" value="1"/>
</dbReference>
<dbReference type="RefSeq" id="WP_125095509.1">
    <property type="nucleotide sequence ID" value="NZ_RRUE01000001.1"/>
</dbReference>
<evidence type="ECO:0000256" key="6">
    <source>
        <dbReference type="SAM" id="MobiDB-lite"/>
    </source>
</evidence>
<dbReference type="Gene3D" id="2.40.50.100">
    <property type="match status" value="1"/>
</dbReference>
<comment type="similarity">
    <text evidence="2">Belongs to the membrane fusion protein (MFP) (TC 8.A.1) family.</text>
</comment>
<protein>
    <submittedName>
        <fullName evidence="9">Efflux RND transporter periplasmic adaptor subunit</fullName>
    </submittedName>
</protein>
<dbReference type="PANTHER" id="PTHR30469">
    <property type="entry name" value="MULTIDRUG RESISTANCE PROTEIN MDTA"/>
    <property type="match status" value="1"/>
</dbReference>
<evidence type="ECO:0000313" key="10">
    <source>
        <dbReference type="Proteomes" id="UP000270261"/>
    </source>
</evidence>
<keyword evidence="10" id="KW-1185">Reference proteome</keyword>
<comment type="caution">
    <text evidence="9">The sequence shown here is derived from an EMBL/GenBank/DDBJ whole genome shotgun (WGS) entry which is preliminary data.</text>
</comment>
<dbReference type="GO" id="GO:0015562">
    <property type="term" value="F:efflux transmembrane transporter activity"/>
    <property type="evidence" value="ECO:0007669"/>
    <property type="project" value="TreeGrafter"/>
</dbReference>
<name>A0A3R8LQC5_9BURK</name>
<dbReference type="SUPFAM" id="SSF111369">
    <property type="entry name" value="HlyD-like secretion proteins"/>
    <property type="match status" value="1"/>
</dbReference>
<organism evidence="9 10">
    <name type="scientific">Lautropia dentalis</name>
    <dbReference type="NCBI Taxonomy" id="2490857"/>
    <lineage>
        <taxon>Bacteria</taxon>
        <taxon>Pseudomonadati</taxon>
        <taxon>Pseudomonadota</taxon>
        <taxon>Betaproteobacteria</taxon>
        <taxon>Burkholderiales</taxon>
        <taxon>Burkholderiaceae</taxon>
        <taxon>Lautropia</taxon>
    </lineage>
</organism>
<feature type="domain" description="Multidrug resistance protein MdtA-like C-terminal permuted SH3" evidence="8">
    <location>
        <begin position="332"/>
        <end position="389"/>
    </location>
</feature>
<dbReference type="GO" id="GO:1990281">
    <property type="term" value="C:efflux pump complex"/>
    <property type="evidence" value="ECO:0007669"/>
    <property type="project" value="TreeGrafter"/>
</dbReference>
<dbReference type="Gene3D" id="2.40.30.170">
    <property type="match status" value="1"/>
</dbReference>
<evidence type="ECO:0000256" key="1">
    <source>
        <dbReference type="ARBA" id="ARBA00004196"/>
    </source>
</evidence>
<evidence type="ECO:0000259" key="8">
    <source>
        <dbReference type="Pfam" id="PF25967"/>
    </source>
</evidence>
<feature type="region of interest" description="Disordered" evidence="6">
    <location>
        <begin position="271"/>
        <end position="292"/>
    </location>
</feature>
<evidence type="ECO:0000313" key="9">
    <source>
        <dbReference type="EMBL" id="RRN46083.1"/>
    </source>
</evidence>
<dbReference type="OrthoDB" id="9784484at2"/>
<dbReference type="GO" id="GO:1990195">
    <property type="term" value="C:macrolide transmembrane transporter complex"/>
    <property type="evidence" value="ECO:0007669"/>
    <property type="project" value="InterPro"/>
</dbReference>
<dbReference type="Gene3D" id="6.20.50.140">
    <property type="match status" value="1"/>
</dbReference>
<dbReference type="PRINTS" id="PR01490">
    <property type="entry name" value="RTXTOXIND"/>
</dbReference>
<dbReference type="NCBIfam" id="TIGR01730">
    <property type="entry name" value="RND_mfp"/>
    <property type="match status" value="1"/>
</dbReference>
<dbReference type="EMBL" id="RRUE01000001">
    <property type="protein sequence ID" value="RRN46083.1"/>
    <property type="molecule type" value="Genomic_DNA"/>
</dbReference>
<feature type="coiled-coil region" evidence="5">
    <location>
        <begin position="104"/>
        <end position="183"/>
    </location>
</feature>
<proteinExistence type="inferred from homology"/>
<evidence type="ECO:0000256" key="2">
    <source>
        <dbReference type="ARBA" id="ARBA00009477"/>
    </source>
</evidence>
<dbReference type="GO" id="GO:0019898">
    <property type="term" value="C:extrinsic component of membrane"/>
    <property type="evidence" value="ECO:0007669"/>
    <property type="project" value="InterPro"/>
</dbReference>
<evidence type="ECO:0000259" key="7">
    <source>
        <dbReference type="Pfam" id="PF25917"/>
    </source>
</evidence>
<dbReference type="GO" id="GO:1990961">
    <property type="term" value="P:xenobiotic detoxification by transmembrane export across the plasma membrane"/>
    <property type="evidence" value="ECO:0007669"/>
    <property type="project" value="InterPro"/>
</dbReference>
<dbReference type="Gene3D" id="6.10.140.1990">
    <property type="match status" value="1"/>
</dbReference>
<dbReference type="GO" id="GO:0030313">
    <property type="term" value="C:cell envelope"/>
    <property type="evidence" value="ECO:0007669"/>
    <property type="project" value="UniProtKB-SubCell"/>
</dbReference>
<dbReference type="AlphaFoldDB" id="A0A3R8LQC5"/>
<evidence type="ECO:0000256" key="5">
    <source>
        <dbReference type="SAM" id="Coils"/>
    </source>
</evidence>
<dbReference type="InterPro" id="IPR030190">
    <property type="entry name" value="MacA_alpha-hairpin_sf"/>
</dbReference>
<dbReference type="InterPro" id="IPR006143">
    <property type="entry name" value="RND_pump_MFP"/>
</dbReference>
<dbReference type="PANTHER" id="PTHR30469:SF33">
    <property type="entry name" value="SLR1207 PROTEIN"/>
    <property type="match status" value="1"/>
</dbReference>
<dbReference type="InterPro" id="IPR058627">
    <property type="entry name" value="MdtA-like_C"/>
</dbReference>
<reference evidence="9 10" key="1">
    <citation type="submission" date="2018-11" db="EMBL/GenBank/DDBJ databases">
        <title>Genome sequencing of Lautropia sp. KCOM 2505 (= ChDC F240).</title>
        <authorList>
            <person name="Kook J.-K."/>
            <person name="Park S.-N."/>
            <person name="Lim Y.K."/>
        </authorList>
    </citation>
    <scope>NUCLEOTIDE SEQUENCE [LARGE SCALE GENOMIC DNA]</scope>
    <source>
        <strain evidence="9 10">KCOM 2505</strain>
    </source>
</reference>
<dbReference type="Pfam" id="PF25967">
    <property type="entry name" value="RND-MFP_C"/>
    <property type="match status" value="1"/>
</dbReference>
<sequence length="401" mass="43554">MRLRGPGTATRRRVVLVVLVLLLQAVAVWWAFFRNTDTLETMTVHRTDIESTVSALGTLQPQRYVDVGAQVSGQISRILVQPGDNVEKGDLLVEFDPSIQQAEVDTDRANLQSLRAQLAERQAELTLAQQKVNRQRRMAADGSTRMEDFQTAEANLKIAQARVQSLTAQIEGAASRLKGSEAKLGHTRIYAPMSGTVVTLDAREGQTLNAAYQTPVVMRIADLSRMTVWAEVSEADIGRVKVDMPVYFTTMGLMDAQGQPRRWESTLRQVLPAPPNKPVTAAAGAGGQEGAQPASGKVVAYTALFDVDNADGALMPQMTARVFFVSAAASHALVVPLAALKPTADRNTFEAQVLENGSQRQRTVKVGVRDRLQAEVVSGLNEGDVLVTGVKPAEDSEKVRW</sequence>
<accession>A0A3R8LQC5</accession>
<evidence type="ECO:0000256" key="3">
    <source>
        <dbReference type="ARBA" id="ARBA00022448"/>
    </source>
</evidence>
<feature type="domain" description="Multidrug resistance protein MdtA-like barrel-sandwich hybrid" evidence="7">
    <location>
        <begin position="63"/>
        <end position="218"/>
    </location>
</feature>
<comment type="subcellular location">
    <subcellularLocation>
        <location evidence="1">Cell envelope</location>
    </subcellularLocation>
</comment>
<dbReference type="Proteomes" id="UP000270261">
    <property type="component" value="Unassembled WGS sequence"/>
</dbReference>